<proteinExistence type="predicted"/>
<dbReference type="GO" id="GO:0006352">
    <property type="term" value="P:DNA-templated transcription initiation"/>
    <property type="evidence" value="ECO:0007669"/>
    <property type="project" value="InterPro"/>
</dbReference>
<keyword evidence="9" id="KW-1185">Reference proteome</keyword>
<dbReference type="InterPro" id="IPR013325">
    <property type="entry name" value="RNA_pol_sigma_r2"/>
</dbReference>
<dbReference type="AlphaFoldDB" id="A0A919P7B0"/>
<keyword evidence="1" id="KW-0805">Transcription regulation</keyword>
<evidence type="ECO:0000313" key="8">
    <source>
        <dbReference type="EMBL" id="GIG22609.1"/>
    </source>
</evidence>
<evidence type="ECO:0000313" key="9">
    <source>
        <dbReference type="Proteomes" id="UP000632740"/>
    </source>
</evidence>
<evidence type="ECO:0000256" key="1">
    <source>
        <dbReference type="ARBA" id="ARBA00023015"/>
    </source>
</evidence>
<evidence type="ECO:0000256" key="3">
    <source>
        <dbReference type="ARBA" id="ARBA00023125"/>
    </source>
</evidence>
<reference evidence="8" key="1">
    <citation type="submission" date="2021-01" db="EMBL/GenBank/DDBJ databases">
        <title>Whole genome shotgun sequence of Cellulomonas chitinilytica NBRC 110799.</title>
        <authorList>
            <person name="Komaki H."/>
            <person name="Tamura T."/>
        </authorList>
    </citation>
    <scope>NUCLEOTIDE SEQUENCE</scope>
    <source>
        <strain evidence="8">NBRC 110799</strain>
    </source>
</reference>
<dbReference type="NCBIfam" id="TIGR02937">
    <property type="entry name" value="sigma70-ECF"/>
    <property type="match status" value="1"/>
</dbReference>
<protein>
    <recommendedName>
        <fullName evidence="10">Sigma-70 family RNA polymerase sigma factor</fullName>
    </recommendedName>
</protein>
<dbReference type="GO" id="GO:0003677">
    <property type="term" value="F:DNA binding"/>
    <property type="evidence" value="ECO:0007669"/>
    <property type="project" value="UniProtKB-KW"/>
</dbReference>
<dbReference type="InterPro" id="IPR007624">
    <property type="entry name" value="RNA_pol_sigma70_r3"/>
</dbReference>
<dbReference type="Gene3D" id="1.10.1740.10">
    <property type="match status" value="1"/>
</dbReference>
<feature type="domain" description="RNA polymerase sigma-70 region 4" evidence="7">
    <location>
        <begin position="189"/>
        <end position="236"/>
    </location>
</feature>
<dbReference type="InterPro" id="IPR007630">
    <property type="entry name" value="RNA_pol_sigma70_r4"/>
</dbReference>
<organism evidence="8 9">
    <name type="scientific">Cellulomonas chitinilytica</name>
    <dbReference type="NCBI Taxonomy" id="398759"/>
    <lineage>
        <taxon>Bacteria</taxon>
        <taxon>Bacillati</taxon>
        <taxon>Actinomycetota</taxon>
        <taxon>Actinomycetes</taxon>
        <taxon>Micrococcales</taxon>
        <taxon>Cellulomonadaceae</taxon>
        <taxon>Cellulomonas</taxon>
    </lineage>
</organism>
<dbReference type="InterPro" id="IPR007627">
    <property type="entry name" value="RNA_pol_sigma70_r2"/>
</dbReference>
<evidence type="ECO:0000259" key="7">
    <source>
        <dbReference type="Pfam" id="PF04545"/>
    </source>
</evidence>
<dbReference type="CDD" id="cd06171">
    <property type="entry name" value="Sigma70_r4"/>
    <property type="match status" value="1"/>
</dbReference>
<evidence type="ECO:0000256" key="2">
    <source>
        <dbReference type="ARBA" id="ARBA00023082"/>
    </source>
</evidence>
<dbReference type="PANTHER" id="PTHR30385">
    <property type="entry name" value="SIGMA FACTOR F FLAGELLAR"/>
    <property type="match status" value="1"/>
</dbReference>
<evidence type="ECO:0008006" key="10">
    <source>
        <dbReference type="Google" id="ProtNLM"/>
    </source>
</evidence>
<dbReference type="Pfam" id="PF04542">
    <property type="entry name" value="Sigma70_r2"/>
    <property type="match status" value="1"/>
</dbReference>
<dbReference type="Gene3D" id="1.20.140.160">
    <property type="match status" value="1"/>
</dbReference>
<evidence type="ECO:0000256" key="4">
    <source>
        <dbReference type="ARBA" id="ARBA00023163"/>
    </source>
</evidence>
<keyword evidence="3" id="KW-0238">DNA-binding</keyword>
<evidence type="ECO:0000259" key="5">
    <source>
        <dbReference type="Pfam" id="PF04539"/>
    </source>
</evidence>
<comment type="caution">
    <text evidence="8">The sequence shown here is derived from an EMBL/GenBank/DDBJ whole genome shotgun (WGS) entry which is preliminary data.</text>
</comment>
<feature type="domain" description="RNA polymerase sigma-70 region 2" evidence="6">
    <location>
        <begin position="25"/>
        <end position="97"/>
    </location>
</feature>
<keyword evidence="2" id="KW-0731">Sigma factor</keyword>
<dbReference type="GO" id="GO:0016987">
    <property type="term" value="F:sigma factor activity"/>
    <property type="evidence" value="ECO:0007669"/>
    <property type="project" value="UniProtKB-KW"/>
</dbReference>
<gene>
    <name evidence="8" type="ORF">Cch01nite_33330</name>
</gene>
<dbReference type="Proteomes" id="UP000632740">
    <property type="component" value="Unassembled WGS sequence"/>
</dbReference>
<accession>A0A919P7B0</accession>
<sequence>MGLKTRSGRTDRLEVMSNTETPEQLVLQNLPLVGYAVSELLHRVPPTVSRDELASAGSLALVLAARAYDPSTGVPFARYASLRIRGALVDELRSMDWASRGARHRVRELTATTERLTAALKRRPTRDELAEALGTDVRTVDAAARDAERRVLSMDATEGMGATLVADPGAGPEEALLVGEQHRWLAAAVHSLPDRLRTVVEGIFLQDRSVAELAAELGVTQSRISQLRTEALALLKDGMNAGLDPDLVSTPARPDGVAERRRQSYFAAVAARAALATAVPTSVRMSGVPTQRSTVAAADDARTPAITRTA</sequence>
<dbReference type="InterPro" id="IPR013324">
    <property type="entry name" value="RNA_pol_sigma_r3/r4-like"/>
</dbReference>
<keyword evidence="4" id="KW-0804">Transcription</keyword>
<dbReference type="Pfam" id="PF04545">
    <property type="entry name" value="Sigma70_r4"/>
    <property type="match status" value="1"/>
</dbReference>
<dbReference type="InterPro" id="IPR014284">
    <property type="entry name" value="RNA_pol_sigma-70_dom"/>
</dbReference>
<evidence type="ECO:0000259" key="6">
    <source>
        <dbReference type="Pfam" id="PF04542"/>
    </source>
</evidence>
<dbReference type="SUPFAM" id="SSF88946">
    <property type="entry name" value="Sigma2 domain of RNA polymerase sigma factors"/>
    <property type="match status" value="1"/>
</dbReference>
<feature type="domain" description="RNA polymerase sigma-70 region 3" evidence="5">
    <location>
        <begin position="107"/>
        <end position="161"/>
    </location>
</feature>
<dbReference type="Pfam" id="PF04539">
    <property type="entry name" value="Sigma70_r3"/>
    <property type="match status" value="1"/>
</dbReference>
<name>A0A919P7B0_9CELL</name>
<dbReference type="SUPFAM" id="SSF88659">
    <property type="entry name" value="Sigma3 and sigma4 domains of RNA polymerase sigma factors"/>
    <property type="match status" value="2"/>
</dbReference>
<dbReference type="EMBL" id="BONK01000012">
    <property type="protein sequence ID" value="GIG22609.1"/>
    <property type="molecule type" value="Genomic_DNA"/>
</dbReference>